<keyword evidence="2" id="KW-1185">Reference proteome</keyword>
<name>A0A518X914_9GAMM</name>
<dbReference type="Proteomes" id="UP000319411">
    <property type="component" value="Chromosome"/>
</dbReference>
<reference evidence="1 2" key="1">
    <citation type="submission" date="2018-10" db="EMBL/GenBank/DDBJ databases">
        <title>Genome Sequencing of Pantoea dispersa DSM 32899.</title>
        <authorList>
            <person name="Nawrath M."/>
            <person name="Ottenheim C."/>
            <person name="Wilm A."/>
            <person name="Zimmermann W."/>
            <person name="Wu J.C."/>
        </authorList>
    </citation>
    <scope>NUCLEOTIDE SEQUENCE [LARGE SCALE GENOMIC DNA]</scope>
    <source>
        <strain evidence="1 2">DSM 32899</strain>
    </source>
</reference>
<sequence>MNFAESARYTEKDKRAYAFYTPEILKNLPRITNDYTFRYTNVGGPGERIYELQFQGSTDKSQIEAYLEKQGYKKSALCDIQATCWTSAAPEVSLSVATFKDPATLIVSVVVKPSVESETTENKGFNPAF</sequence>
<evidence type="ECO:0000313" key="1">
    <source>
        <dbReference type="EMBL" id="QDY40679.1"/>
    </source>
</evidence>
<accession>A0A518X914</accession>
<evidence type="ECO:0000313" key="2">
    <source>
        <dbReference type="Proteomes" id="UP000319411"/>
    </source>
</evidence>
<dbReference type="KEGG" id="pdis:D8B20_01605"/>
<proteinExistence type="predicted"/>
<dbReference type="EMBL" id="CP032702">
    <property type="protein sequence ID" value="QDY40679.1"/>
    <property type="molecule type" value="Genomic_DNA"/>
</dbReference>
<protein>
    <submittedName>
        <fullName evidence="1">Uncharacterized protein</fullName>
    </submittedName>
</protein>
<organism evidence="1 2">
    <name type="scientific">Candidatus Pantoea soli</name>
    <dbReference type="NCBI Taxonomy" id="3098669"/>
    <lineage>
        <taxon>Bacteria</taxon>
        <taxon>Pseudomonadati</taxon>
        <taxon>Pseudomonadota</taxon>
        <taxon>Gammaproteobacteria</taxon>
        <taxon>Enterobacterales</taxon>
        <taxon>Erwiniaceae</taxon>
        <taxon>Pantoea</taxon>
    </lineage>
</organism>
<gene>
    <name evidence="1" type="ORF">D8B20_01605</name>
</gene>
<dbReference type="AlphaFoldDB" id="A0A518X914"/>